<evidence type="ECO:0000256" key="4">
    <source>
        <dbReference type="PROSITE-ProRule" id="PRU00282"/>
    </source>
</evidence>
<comment type="caution">
    <text evidence="7">The sequence shown here is derived from an EMBL/GenBank/DDBJ whole genome shotgun (WGS) entry which is preliminary data.</text>
</comment>
<gene>
    <name evidence="7" type="ORF">PROFUN_07961</name>
</gene>
<feature type="repeat" description="Solcar" evidence="4">
    <location>
        <begin position="212"/>
        <end position="316"/>
    </location>
</feature>
<protein>
    <submittedName>
        <fullName evidence="7">Mitochondrial carrier protein</fullName>
    </submittedName>
</protein>
<comment type="subcellular location">
    <subcellularLocation>
        <location evidence="1">Membrane</location>
        <topology evidence="1">Multi-pass membrane protein</topology>
    </subcellularLocation>
</comment>
<dbReference type="Proteomes" id="UP000241769">
    <property type="component" value="Unassembled WGS sequence"/>
</dbReference>
<evidence type="ECO:0000256" key="6">
    <source>
        <dbReference type="SAM" id="Phobius"/>
    </source>
</evidence>
<dbReference type="Pfam" id="PF00153">
    <property type="entry name" value="Mito_carr"/>
    <property type="match status" value="2"/>
</dbReference>
<reference evidence="7 8" key="1">
    <citation type="journal article" date="2018" name="Genome Biol. Evol.">
        <title>Multiple Roots of Fruiting Body Formation in Amoebozoa.</title>
        <authorList>
            <person name="Hillmann F."/>
            <person name="Forbes G."/>
            <person name="Novohradska S."/>
            <person name="Ferling I."/>
            <person name="Riege K."/>
            <person name="Groth M."/>
            <person name="Westermann M."/>
            <person name="Marz M."/>
            <person name="Spaller T."/>
            <person name="Winckler T."/>
            <person name="Schaap P."/>
            <person name="Glockner G."/>
        </authorList>
    </citation>
    <scope>NUCLEOTIDE SEQUENCE [LARGE SCALE GENOMIC DNA]</scope>
    <source>
        <strain evidence="7 8">Jena</strain>
    </source>
</reference>
<keyword evidence="5" id="KW-0813">Transport</keyword>
<feature type="transmembrane region" description="Helical" evidence="6">
    <location>
        <begin position="296"/>
        <end position="313"/>
    </location>
</feature>
<dbReference type="AlphaFoldDB" id="A0A2P6NL67"/>
<keyword evidence="8" id="KW-1185">Reference proteome</keyword>
<proteinExistence type="inferred from homology"/>
<evidence type="ECO:0000313" key="7">
    <source>
        <dbReference type="EMBL" id="PRP84711.1"/>
    </source>
</evidence>
<evidence type="ECO:0000256" key="3">
    <source>
        <dbReference type="ARBA" id="ARBA00023136"/>
    </source>
</evidence>
<dbReference type="PANTHER" id="PTHR46080">
    <property type="entry name" value="MITOCHONDRIAL SUBSTRATE CARRIER FAMILY PROTEIN J"/>
    <property type="match status" value="1"/>
</dbReference>
<evidence type="ECO:0000256" key="5">
    <source>
        <dbReference type="RuleBase" id="RU000488"/>
    </source>
</evidence>
<dbReference type="PROSITE" id="PS50920">
    <property type="entry name" value="SOLCAR"/>
    <property type="match status" value="2"/>
</dbReference>
<name>A0A2P6NL67_9EUKA</name>
<keyword evidence="6" id="KW-1133">Transmembrane helix</keyword>
<evidence type="ECO:0000256" key="2">
    <source>
        <dbReference type="ARBA" id="ARBA00022692"/>
    </source>
</evidence>
<dbReference type="InParanoid" id="A0A2P6NL67"/>
<keyword evidence="2 4" id="KW-0812">Transmembrane</keyword>
<dbReference type="InterPro" id="IPR018108">
    <property type="entry name" value="MCP_transmembrane"/>
</dbReference>
<dbReference type="SUPFAM" id="SSF103506">
    <property type="entry name" value="Mitochondrial carrier"/>
    <property type="match status" value="1"/>
</dbReference>
<sequence length="320" mass="36375">MTMIPDGMSATPELNVRVKWSEIHFPTLVATVTSVYLVERLDALHPTSLISEKNFNWTETQKMLKLQGLKGMYSGFVPNTVGNLPGNLMYITAYNSSREYFEKFSNSTDGKQALWVSFCSGITADISSNLLYVPVDCVVNRLYVQDNKLKTYTNTALPLLQVRSLLYFDVTYGGIWWTAYEYSKETYSSMLFRRDVNRAIKRGEDPPKSVSSDIRAQFLAGSTAGIVMNTLNNPMEVVKTRLQTQHFFVHTYESPNGREQNALKKPYFYKNSWQALQVILREEGVRGLSRGLTPRLIYAAVFSSLSGVLYEFIMKTSKKS</sequence>
<keyword evidence="3 4" id="KW-0472">Membrane</keyword>
<organism evidence="7 8">
    <name type="scientific">Planoprotostelium fungivorum</name>
    <dbReference type="NCBI Taxonomy" id="1890364"/>
    <lineage>
        <taxon>Eukaryota</taxon>
        <taxon>Amoebozoa</taxon>
        <taxon>Evosea</taxon>
        <taxon>Variosea</taxon>
        <taxon>Cavosteliida</taxon>
        <taxon>Cavosteliaceae</taxon>
        <taxon>Planoprotostelium</taxon>
    </lineage>
</organism>
<evidence type="ECO:0000313" key="8">
    <source>
        <dbReference type="Proteomes" id="UP000241769"/>
    </source>
</evidence>
<dbReference type="FunCoup" id="A0A2P6NL67">
    <property type="interactions" value="7"/>
</dbReference>
<evidence type="ECO:0000256" key="1">
    <source>
        <dbReference type="ARBA" id="ARBA00004141"/>
    </source>
</evidence>
<dbReference type="PANTHER" id="PTHR46080:SF18">
    <property type="entry name" value="MITOCHONDRIAL SUBSTRATE CARRIER FAMILY PROTEIN J"/>
    <property type="match status" value="1"/>
</dbReference>
<dbReference type="InterPro" id="IPR023395">
    <property type="entry name" value="MCP_dom_sf"/>
</dbReference>
<dbReference type="Gene3D" id="1.50.40.10">
    <property type="entry name" value="Mitochondrial carrier domain"/>
    <property type="match status" value="2"/>
</dbReference>
<accession>A0A2P6NL67</accession>
<dbReference type="EMBL" id="MDYQ01000058">
    <property type="protein sequence ID" value="PRP84711.1"/>
    <property type="molecule type" value="Genomic_DNA"/>
</dbReference>
<comment type="similarity">
    <text evidence="5">Belongs to the mitochondrial carrier (TC 2.A.29) family.</text>
</comment>
<dbReference type="GO" id="GO:0016020">
    <property type="term" value="C:membrane"/>
    <property type="evidence" value="ECO:0007669"/>
    <property type="project" value="UniProtKB-SubCell"/>
</dbReference>
<dbReference type="OrthoDB" id="250329at2759"/>
<feature type="repeat" description="Solcar" evidence="4">
    <location>
        <begin position="26"/>
        <end position="100"/>
    </location>
</feature>